<evidence type="ECO:0000313" key="3">
    <source>
        <dbReference type="Proteomes" id="UP000598971"/>
    </source>
</evidence>
<keyword evidence="1" id="KW-0812">Transmembrane</keyword>
<organism evidence="2 3">
    <name type="scientific">Limnovirga soli</name>
    <dbReference type="NCBI Taxonomy" id="2656915"/>
    <lineage>
        <taxon>Bacteria</taxon>
        <taxon>Pseudomonadati</taxon>
        <taxon>Bacteroidota</taxon>
        <taxon>Chitinophagia</taxon>
        <taxon>Chitinophagales</taxon>
        <taxon>Chitinophagaceae</taxon>
        <taxon>Limnovirga</taxon>
    </lineage>
</organism>
<reference evidence="2" key="1">
    <citation type="submission" date="2019-10" db="EMBL/GenBank/DDBJ databases">
        <title>Draft genome sequence of Panacibacter sp. KCS-6.</title>
        <authorList>
            <person name="Yim K.J."/>
        </authorList>
    </citation>
    <scope>NUCLEOTIDE SEQUENCE</scope>
    <source>
        <strain evidence="2">KCS-6</strain>
    </source>
</reference>
<feature type="transmembrane region" description="Helical" evidence="1">
    <location>
        <begin position="21"/>
        <end position="43"/>
    </location>
</feature>
<proteinExistence type="predicted"/>
<keyword evidence="3" id="KW-1185">Reference proteome</keyword>
<dbReference type="AlphaFoldDB" id="A0A8J8FFK6"/>
<keyword evidence="1" id="KW-1133">Transmembrane helix</keyword>
<dbReference type="Proteomes" id="UP000598971">
    <property type="component" value="Unassembled WGS sequence"/>
</dbReference>
<evidence type="ECO:0000313" key="2">
    <source>
        <dbReference type="EMBL" id="NNV56998.1"/>
    </source>
</evidence>
<dbReference type="Pfam" id="PF10677">
    <property type="entry name" value="DUF2490"/>
    <property type="match status" value="1"/>
</dbReference>
<dbReference type="InterPro" id="IPR019619">
    <property type="entry name" value="DUF2490"/>
</dbReference>
<comment type="caution">
    <text evidence="2">The sequence shown here is derived from an EMBL/GenBank/DDBJ whole genome shotgun (WGS) entry which is preliminary data.</text>
</comment>
<dbReference type="EMBL" id="WHPF01000012">
    <property type="protein sequence ID" value="NNV56998.1"/>
    <property type="molecule type" value="Genomic_DNA"/>
</dbReference>
<evidence type="ECO:0000256" key="1">
    <source>
        <dbReference type="SAM" id="Phobius"/>
    </source>
</evidence>
<name>A0A8J8FFK6_9BACT</name>
<gene>
    <name evidence="2" type="ORF">GD597_16110</name>
</gene>
<sequence>MLIKITKCCHLRFYLWAMKFYIGYQTQLHYLFFSALFAISLLFNNPLAAQTKPKEINYQTQTWLSLNNTIRLSDKWSAIVDMHMRRNHFASDPSFYFIRFGAGYTLNSSTSIAAGYGHLWLAPTTPGYTTFADENRIYEQIQTSAKTGNVNIINRLRIEQRWQEKVVKDTSTHTNKFTNRFRYTLTVNIPLSKKPHVPSLLISDEINLQVGKEVVYNTFDQNRAFVGIKETINPHLSFDLGYMMVFQEKANGYQYDFNNTYRCFFYYTPDIRKKKS</sequence>
<keyword evidence="1" id="KW-0472">Membrane</keyword>
<accession>A0A8J8FFK6</accession>
<protein>
    <submittedName>
        <fullName evidence="2">DUF2490 domain-containing protein</fullName>
    </submittedName>
</protein>